<dbReference type="EMBL" id="BAABLF010000012">
    <property type="protein sequence ID" value="GAA5191664.1"/>
    <property type="molecule type" value="Genomic_DNA"/>
</dbReference>
<keyword evidence="2" id="KW-1185">Reference proteome</keyword>
<reference evidence="2" key="1">
    <citation type="journal article" date="2019" name="Int. J. Syst. Evol. Microbiol.">
        <title>The Global Catalogue of Microorganisms (GCM) 10K type strain sequencing project: providing services to taxonomists for standard genome sequencing and annotation.</title>
        <authorList>
            <consortium name="The Broad Institute Genomics Platform"/>
            <consortium name="The Broad Institute Genome Sequencing Center for Infectious Disease"/>
            <person name="Wu L."/>
            <person name="Ma J."/>
        </authorList>
    </citation>
    <scope>NUCLEOTIDE SEQUENCE [LARGE SCALE GENOMIC DNA]</scope>
    <source>
        <strain evidence="2">JCM 18720</strain>
    </source>
</reference>
<dbReference type="Proteomes" id="UP001501600">
    <property type="component" value="Unassembled WGS sequence"/>
</dbReference>
<name>A0ABP9S5N2_9GAMM</name>
<dbReference type="RefSeq" id="WP_345316820.1">
    <property type="nucleotide sequence ID" value="NZ_BAABLF010000012.1"/>
</dbReference>
<protein>
    <recommendedName>
        <fullName evidence="3">DUF4258 domain-containing protein</fullName>
    </recommendedName>
</protein>
<gene>
    <name evidence="1" type="ORF">GCM10025772_19010</name>
</gene>
<comment type="caution">
    <text evidence="1">The sequence shown here is derived from an EMBL/GenBank/DDBJ whole genome shotgun (WGS) entry which is preliminary data.</text>
</comment>
<proteinExistence type="predicted"/>
<evidence type="ECO:0000313" key="1">
    <source>
        <dbReference type="EMBL" id="GAA5191664.1"/>
    </source>
</evidence>
<evidence type="ECO:0000313" key="2">
    <source>
        <dbReference type="Proteomes" id="UP001501600"/>
    </source>
</evidence>
<organism evidence="1 2">
    <name type="scientific">Ferrimonas gelatinilytica</name>
    <dbReference type="NCBI Taxonomy" id="1255257"/>
    <lineage>
        <taxon>Bacteria</taxon>
        <taxon>Pseudomonadati</taxon>
        <taxon>Pseudomonadota</taxon>
        <taxon>Gammaproteobacteria</taxon>
        <taxon>Alteromonadales</taxon>
        <taxon>Ferrimonadaceae</taxon>
        <taxon>Ferrimonas</taxon>
    </lineage>
</organism>
<sequence length="86" mass="10298">MLTPHAHQRMQQRAIPMASIELLLAFGQSDFHRGREVVFFGKGAWQRAKRCISRIPERFRRHYLVLDGGEVVTVGHRYRHFRRDRR</sequence>
<accession>A0ABP9S5N2</accession>
<evidence type="ECO:0008006" key="3">
    <source>
        <dbReference type="Google" id="ProtNLM"/>
    </source>
</evidence>